<gene>
    <name evidence="1" type="ORF">IWX46DRAFT_588421</name>
</gene>
<keyword evidence="2" id="KW-1185">Reference proteome</keyword>
<dbReference type="Pfam" id="PF09749">
    <property type="entry name" value="HVSL"/>
    <property type="match status" value="1"/>
</dbReference>
<sequence>MGKRTFAKQHSLSCKETRILYTTLHWLSSESIMVVIHHLNHGCHRSNRTALAAYARWLPAAFHDRYATSMRAATHDDATLHAGRRRAIPHMDGRWPSHLYLETGCRVEAGGTQEACDSRKRH</sequence>
<name>A0ABR1MQA3_9PEZI</name>
<accession>A0ABR1MQA3</accession>
<comment type="caution">
    <text evidence="1">The sequence shown here is derived from an EMBL/GenBank/DDBJ whole genome shotgun (WGS) entry which is preliminary data.</text>
</comment>
<evidence type="ECO:0000313" key="2">
    <source>
        <dbReference type="Proteomes" id="UP001365128"/>
    </source>
</evidence>
<dbReference type="EMBL" id="JBBPDW010000002">
    <property type="protein sequence ID" value="KAK7555911.1"/>
    <property type="molecule type" value="Genomic_DNA"/>
</dbReference>
<protein>
    <submittedName>
        <fullName evidence="1">Uncharacterized protein</fullName>
    </submittedName>
</protein>
<reference evidence="1 2" key="1">
    <citation type="submission" date="2024-04" db="EMBL/GenBank/DDBJ databases">
        <title>Phyllosticta paracitricarpa is synonymous to the EU quarantine fungus P. citricarpa based on phylogenomic analyses.</title>
        <authorList>
            <consortium name="Lawrence Berkeley National Laboratory"/>
            <person name="Van Ingen-Buijs V.A."/>
            <person name="Van Westerhoven A.C."/>
            <person name="Haridas S."/>
            <person name="Skiadas P."/>
            <person name="Martin F."/>
            <person name="Groenewald J.Z."/>
            <person name="Crous P.W."/>
            <person name="Seidl M.F."/>
        </authorList>
    </citation>
    <scope>NUCLEOTIDE SEQUENCE [LARGE SCALE GENOMIC DNA]</scope>
    <source>
        <strain evidence="1 2">CBS 122670</strain>
    </source>
</reference>
<dbReference type="Proteomes" id="UP001365128">
    <property type="component" value="Unassembled WGS sequence"/>
</dbReference>
<evidence type="ECO:0000313" key="1">
    <source>
        <dbReference type="EMBL" id="KAK7555911.1"/>
    </source>
</evidence>
<organism evidence="1 2">
    <name type="scientific">Phyllosticta citricarpa</name>
    <dbReference type="NCBI Taxonomy" id="55181"/>
    <lineage>
        <taxon>Eukaryota</taxon>
        <taxon>Fungi</taxon>
        <taxon>Dikarya</taxon>
        <taxon>Ascomycota</taxon>
        <taxon>Pezizomycotina</taxon>
        <taxon>Dothideomycetes</taxon>
        <taxon>Dothideomycetes incertae sedis</taxon>
        <taxon>Botryosphaeriales</taxon>
        <taxon>Phyllostictaceae</taxon>
        <taxon>Phyllosticta</taxon>
    </lineage>
</organism>
<dbReference type="InterPro" id="IPR027521">
    <property type="entry name" value="Usb1"/>
</dbReference>
<proteinExistence type="predicted"/>